<dbReference type="InterPro" id="IPR047640">
    <property type="entry name" value="RpiR-like"/>
</dbReference>
<protein>
    <submittedName>
        <fullName evidence="5">Putative SIS domain-containing protein</fullName>
    </submittedName>
</protein>
<dbReference type="PANTHER" id="PTHR30514">
    <property type="entry name" value="GLUCOKINASE"/>
    <property type="match status" value="1"/>
</dbReference>
<proteinExistence type="predicted"/>
<dbReference type="Gene3D" id="3.40.50.10490">
    <property type="entry name" value="Glucose-6-phosphate isomerase like protein, domain 1"/>
    <property type="match status" value="1"/>
</dbReference>
<dbReference type="AlphaFoldDB" id="A0A090GTD2"/>
<evidence type="ECO:0000259" key="4">
    <source>
        <dbReference type="PROSITE" id="PS51071"/>
    </source>
</evidence>
<dbReference type="EMBL" id="CCNE01000009">
    <property type="protein sequence ID" value="CDX52807.1"/>
    <property type="molecule type" value="Genomic_DNA"/>
</dbReference>
<dbReference type="Pfam" id="PF01380">
    <property type="entry name" value="SIS"/>
    <property type="match status" value="1"/>
</dbReference>
<dbReference type="Pfam" id="PF01418">
    <property type="entry name" value="HTH_6"/>
    <property type="match status" value="1"/>
</dbReference>
<evidence type="ECO:0000313" key="5">
    <source>
        <dbReference type="EMBL" id="CDX52807.1"/>
    </source>
</evidence>
<dbReference type="Gene3D" id="1.10.10.10">
    <property type="entry name" value="Winged helix-like DNA-binding domain superfamily/Winged helix DNA-binding domain"/>
    <property type="match status" value="1"/>
</dbReference>
<dbReference type="CDD" id="cd05013">
    <property type="entry name" value="SIS_RpiR"/>
    <property type="match status" value="1"/>
</dbReference>
<dbReference type="SUPFAM" id="SSF46689">
    <property type="entry name" value="Homeodomain-like"/>
    <property type="match status" value="1"/>
</dbReference>
<dbReference type="Proteomes" id="UP000046122">
    <property type="component" value="Unassembled WGS sequence"/>
</dbReference>
<feature type="domain" description="HTH rpiR-type" evidence="4">
    <location>
        <begin position="6"/>
        <end position="82"/>
    </location>
</feature>
<organism evidence="5 6">
    <name type="scientific">Mesorhizobium plurifarium</name>
    <dbReference type="NCBI Taxonomy" id="69974"/>
    <lineage>
        <taxon>Bacteria</taxon>
        <taxon>Pseudomonadati</taxon>
        <taxon>Pseudomonadota</taxon>
        <taxon>Alphaproteobacteria</taxon>
        <taxon>Hyphomicrobiales</taxon>
        <taxon>Phyllobacteriaceae</taxon>
        <taxon>Mesorhizobium</taxon>
    </lineage>
</organism>
<dbReference type="GO" id="GO:0097367">
    <property type="term" value="F:carbohydrate derivative binding"/>
    <property type="evidence" value="ECO:0007669"/>
    <property type="project" value="InterPro"/>
</dbReference>
<dbReference type="InterPro" id="IPR046348">
    <property type="entry name" value="SIS_dom_sf"/>
</dbReference>
<sequence>MGSSYISVADRITAAMSSMTRLEKRVARVLLARYPAAGLESVTAFAEQARVSAPTVLRFIAKLGFARYPDFRCALRDEIDDNRKHPPTKPRTKGPYSGCDDLSELLDVVRSTLADLDVAAVEAVIELFADERRSINVLGGDFTTTVAGHLLYHLRKMRRSVFELPATIQRRADRIIDLGKKDIVVLFDIRHSQTDVVTTARIAAQRGCTVVLFTDHSISEASEVAKQIFCAKAETSSPWDSLLGLTALVETIALALDRRLRLAARPRVETVGRYRRDLLRNERESLAGDHPGGS</sequence>
<dbReference type="InterPro" id="IPR035472">
    <property type="entry name" value="RpiR-like_SIS"/>
</dbReference>
<dbReference type="GO" id="GO:0003700">
    <property type="term" value="F:DNA-binding transcription factor activity"/>
    <property type="evidence" value="ECO:0007669"/>
    <property type="project" value="InterPro"/>
</dbReference>
<dbReference type="InterPro" id="IPR000281">
    <property type="entry name" value="HTH_RpiR"/>
</dbReference>
<name>A0A090GTD2_MESPL</name>
<dbReference type="InterPro" id="IPR036388">
    <property type="entry name" value="WH-like_DNA-bd_sf"/>
</dbReference>
<evidence type="ECO:0000256" key="1">
    <source>
        <dbReference type="ARBA" id="ARBA00023015"/>
    </source>
</evidence>
<gene>
    <name evidence="5" type="ORF">MPL3365_170106</name>
</gene>
<dbReference type="PANTHER" id="PTHR30514:SF18">
    <property type="entry name" value="RPIR-FAMILY TRANSCRIPTIONAL REGULATOR"/>
    <property type="match status" value="1"/>
</dbReference>
<dbReference type="InterPro" id="IPR001347">
    <property type="entry name" value="SIS_dom"/>
</dbReference>
<dbReference type="SUPFAM" id="SSF53697">
    <property type="entry name" value="SIS domain"/>
    <property type="match status" value="1"/>
</dbReference>
<evidence type="ECO:0000313" key="6">
    <source>
        <dbReference type="Proteomes" id="UP000046122"/>
    </source>
</evidence>
<dbReference type="InterPro" id="IPR009057">
    <property type="entry name" value="Homeodomain-like_sf"/>
</dbReference>
<evidence type="ECO:0000256" key="2">
    <source>
        <dbReference type="ARBA" id="ARBA00023125"/>
    </source>
</evidence>
<keyword evidence="2" id="KW-0238">DNA-binding</keyword>
<keyword evidence="3" id="KW-0804">Transcription</keyword>
<dbReference type="PROSITE" id="PS51071">
    <property type="entry name" value="HTH_RPIR"/>
    <property type="match status" value="1"/>
</dbReference>
<evidence type="ECO:0000256" key="3">
    <source>
        <dbReference type="ARBA" id="ARBA00023163"/>
    </source>
</evidence>
<accession>A0A090GTD2</accession>
<reference evidence="5 6" key="1">
    <citation type="submission" date="2014-08" db="EMBL/GenBank/DDBJ databases">
        <authorList>
            <person name="Moulin Lionel"/>
        </authorList>
    </citation>
    <scope>NUCLEOTIDE SEQUENCE [LARGE SCALE GENOMIC DNA]</scope>
</reference>
<dbReference type="GO" id="GO:0003677">
    <property type="term" value="F:DNA binding"/>
    <property type="evidence" value="ECO:0007669"/>
    <property type="project" value="UniProtKB-KW"/>
</dbReference>
<dbReference type="GO" id="GO:1901135">
    <property type="term" value="P:carbohydrate derivative metabolic process"/>
    <property type="evidence" value="ECO:0007669"/>
    <property type="project" value="InterPro"/>
</dbReference>
<keyword evidence="1" id="KW-0805">Transcription regulation</keyword>